<dbReference type="InterPro" id="IPR030923">
    <property type="entry name" value="LptG"/>
</dbReference>
<feature type="transmembrane region" description="Helical" evidence="6">
    <location>
        <begin position="339"/>
        <end position="363"/>
    </location>
</feature>
<keyword evidence="5 6" id="KW-0472">Membrane</keyword>
<reference evidence="7 8" key="1">
    <citation type="submission" date="2020-05" db="EMBL/GenBank/DDBJ databases">
        <title>Gimesia benthica sp. nov., a novel planctomycete isolated from a deep-sea water sample of the Northwest Indian Ocean.</title>
        <authorList>
            <person name="Wang J."/>
            <person name="Ruan C."/>
            <person name="Song L."/>
            <person name="Zhu Y."/>
            <person name="Li A."/>
            <person name="Zheng X."/>
            <person name="Wang L."/>
            <person name="Lu Z."/>
            <person name="Huang Y."/>
            <person name="Du W."/>
            <person name="Zhou Y."/>
            <person name="Huang L."/>
            <person name="Dai X."/>
        </authorList>
    </citation>
    <scope>NUCLEOTIDE SEQUENCE [LARGE SCALE GENOMIC DNA]</scope>
    <source>
        <strain evidence="7 8">YYQ-30</strain>
    </source>
</reference>
<dbReference type="RefSeq" id="WP_171324937.1">
    <property type="nucleotide sequence ID" value="NZ_JABFBC010000001.1"/>
</dbReference>
<dbReference type="EMBL" id="JABFBC010000001">
    <property type="protein sequence ID" value="NNU80806.1"/>
    <property type="molecule type" value="Genomic_DNA"/>
</dbReference>
<protein>
    <submittedName>
        <fullName evidence="7">LPS export ABC transporter permease LptG</fullName>
    </submittedName>
</protein>
<comment type="subcellular location">
    <subcellularLocation>
        <location evidence="1">Cell membrane</location>
        <topology evidence="1">Multi-pass membrane protein</topology>
    </subcellularLocation>
</comment>
<gene>
    <name evidence="7" type="primary">lptG</name>
    <name evidence="7" type="ORF">HMH01_10190</name>
</gene>
<sequence length="366" mass="38895">MTLSLYIGLRFLRGVLLVLLSIGGLSAVLTLVEDIRIATSAGAPAAAALPLTLLKMPEILSETFPLVLMLGAIVAFVGLSRSSEMVIVRAAGVSALRVLGLPILMAALLGVVATTVMNPIVAVTSARADQVRAELSGQTLNVLSFSGGSLWLRQGLPQGQTVIQAAAAQDDGALLLGVRLHQFDRDNQLVARLEAETARLGDEVWILRGVRRWDLSIGPDETLGAPEELPELRLPTNLTRAQIADRFAAPDAVPIWQLPGFIAQLEQAGFSALRHKVFLQSELSRPALFIAMVLIGAGFSLRHVRFGQTGVMILMAILAGFGLYFFRDIAETLGANGDIPVVLASWSAPLAAILLALGLLLHLEDG</sequence>
<evidence type="ECO:0000256" key="2">
    <source>
        <dbReference type="ARBA" id="ARBA00022475"/>
    </source>
</evidence>
<feature type="transmembrane region" description="Helical" evidence="6">
    <location>
        <begin position="103"/>
        <end position="123"/>
    </location>
</feature>
<dbReference type="Pfam" id="PF03739">
    <property type="entry name" value="LptF_LptG"/>
    <property type="match status" value="1"/>
</dbReference>
<dbReference type="GO" id="GO:0043190">
    <property type="term" value="C:ATP-binding cassette (ABC) transporter complex"/>
    <property type="evidence" value="ECO:0007669"/>
    <property type="project" value="InterPro"/>
</dbReference>
<dbReference type="InterPro" id="IPR005495">
    <property type="entry name" value="LptG/LptF_permease"/>
</dbReference>
<feature type="transmembrane region" description="Helical" evidence="6">
    <location>
        <begin position="12"/>
        <end position="31"/>
    </location>
</feature>
<dbReference type="GO" id="GO:0015920">
    <property type="term" value="P:lipopolysaccharide transport"/>
    <property type="evidence" value="ECO:0007669"/>
    <property type="project" value="TreeGrafter"/>
</dbReference>
<keyword evidence="4 6" id="KW-1133">Transmembrane helix</keyword>
<evidence type="ECO:0000313" key="8">
    <source>
        <dbReference type="Proteomes" id="UP000572377"/>
    </source>
</evidence>
<feature type="transmembrane region" description="Helical" evidence="6">
    <location>
        <begin position="307"/>
        <end position="327"/>
    </location>
</feature>
<dbReference type="Proteomes" id="UP000572377">
    <property type="component" value="Unassembled WGS sequence"/>
</dbReference>
<feature type="transmembrane region" description="Helical" evidence="6">
    <location>
        <begin position="66"/>
        <end position="83"/>
    </location>
</feature>
<dbReference type="NCBIfam" id="TIGR04408">
    <property type="entry name" value="LptG_lptG"/>
    <property type="match status" value="1"/>
</dbReference>
<keyword evidence="3 6" id="KW-0812">Transmembrane</keyword>
<evidence type="ECO:0000256" key="6">
    <source>
        <dbReference type="SAM" id="Phobius"/>
    </source>
</evidence>
<dbReference type="AlphaFoldDB" id="A0A849L388"/>
<evidence type="ECO:0000313" key="7">
    <source>
        <dbReference type="EMBL" id="NNU80806.1"/>
    </source>
</evidence>
<dbReference type="PANTHER" id="PTHR33529:SF2">
    <property type="entry name" value="LIPOPOLYSACCHARIDE EXPORT SYSTEM PERMEASE PROTEIN LPTG"/>
    <property type="match status" value="1"/>
</dbReference>
<dbReference type="PANTHER" id="PTHR33529">
    <property type="entry name" value="SLR0882 PROTEIN-RELATED"/>
    <property type="match status" value="1"/>
</dbReference>
<evidence type="ECO:0000256" key="1">
    <source>
        <dbReference type="ARBA" id="ARBA00004651"/>
    </source>
</evidence>
<proteinExistence type="predicted"/>
<comment type="caution">
    <text evidence="7">The sequence shown here is derived from an EMBL/GenBank/DDBJ whole genome shotgun (WGS) entry which is preliminary data.</text>
</comment>
<evidence type="ECO:0000256" key="5">
    <source>
        <dbReference type="ARBA" id="ARBA00023136"/>
    </source>
</evidence>
<accession>A0A849L388</accession>
<evidence type="ECO:0000256" key="3">
    <source>
        <dbReference type="ARBA" id="ARBA00022692"/>
    </source>
</evidence>
<name>A0A849L388_9RHOB</name>
<dbReference type="GO" id="GO:0055085">
    <property type="term" value="P:transmembrane transport"/>
    <property type="evidence" value="ECO:0007669"/>
    <property type="project" value="InterPro"/>
</dbReference>
<keyword evidence="8" id="KW-1185">Reference proteome</keyword>
<evidence type="ECO:0000256" key="4">
    <source>
        <dbReference type="ARBA" id="ARBA00022989"/>
    </source>
</evidence>
<organism evidence="7 8">
    <name type="scientific">Halovulum dunhuangense</name>
    <dbReference type="NCBI Taxonomy" id="1505036"/>
    <lineage>
        <taxon>Bacteria</taxon>
        <taxon>Pseudomonadati</taxon>
        <taxon>Pseudomonadota</taxon>
        <taxon>Alphaproteobacteria</taxon>
        <taxon>Rhodobacterales</taxon>
        <taxon>Paracoccaceae</taxon>
        <taxon>Halovulum</taxon>
    </lineage>
</organism>
<keyword evidence="2" id="KW-1003">Cell membrane</keyword>